<evidence type="ECO:0000259" key="3">
    <source>
        <dbReference type="Pfam" id="PF12697"/>
    </source>
</evidence>
<feature type="chain" id="PRO_5004508069" evidence="2">
    <location>
        <begin position="23"/>
        <end position="421"/>
    </location>
</feature>
<dbReference type="InterPro" id="IPR050266">
    <property type="entry name" value="AB_hydrolase_sf"/>
</dbReference>
<dbReference type="HOGENOM" id="CLU_034763_1_0_1"/>
<feature type="domain" description="AB hydrolase-1" evidence="3">
    <location>
        <begin position="102"/>
        <end position="398"/>
    </location>
</feature>
<organism evidence="4 5">
    <name type="scientific">Glarea lozoyensis (strain ATCC 20868 / MF5171)</name>
    <dbReference type="NCBI Taxonomy" id="1116229"/>
    <lineage>
        <taxon>Eukaryota</taxon>
        <taxon>Fungi</taxon>
        <taxon>Dikarya</taxon>
        <taxon>Ascomycota</taxon>
        <taxon>Pezizomycotina</taxon>
        <taxon>Leotiomycetes</taxon>
        <taxon>Helotiales</taxon>
        <taxon>Helotiaceae</taxon>
        <taxon>Glarea</taxon>
    </lineage>
</organism>
<dbReference type="EMBL" id="KE145359">
    <property type="protein sequence ID" value="EPE32295.1"/>
    <property type="molecule type" value="Genomic_DNA"/>
</dbReference>
<sequence>MSSKMYISSLIASTLLLAPAAAKNCRNFTVPVDISARTGVFNLAVPQNNLDIPDLVLNITKQGQNFTDVVLEGYKTTSGIYNISTQFCTPSEDNSTNPTVQVLTHGIGFDKAYWDLPLNDFNYSYVQVATDVFKYHTLSFDRLGVGKSSHGDPVNEIQSFLEVEATAKLTQMLRAGTFPGVNHTYNTVVHVGHSFGSAQTYSLVNKYPSISDGVVLTGFSMNSSFIGLFAAGNNLQQAYLNQPLRFSNINGSQAQNLIDTYATNLFDYLAPFDLGSLPEPQNTPNGYLVPANAAANKYLFLKPQYYDPAILTLAEQTKQPVTIGELLTLGSVPMMNNFAGPVLVINGDADLPFCGSDCLNTGGVAPSIAAMVSKNFPNVNGTNFESYIQPNTGHGINLHYNVTAAYGVINGFLNGKGFGSK</sequence>
<evidence type="ECO:0000313" key="4">
    <source>
        <dbReference type="EMBL" id="EPE32295.1"/>
    </source>
</evidence>
<dbReference type="GO" id="GO:0016787">
    <property type="term" value="F:hydrolase activity"/>
    <property type="evidence" value="ECO:0007669"/>
    <property type="project" value="UniProtKB-KW"/>
</dbReference>
<evidence type="ECO:0000256" key="1">
    <source>
        <dbReference type="ARBA" id="ARBA00022801"/>
    </source>
</evidence>
<proteinExistence type="predicted"/>
<accession>S3D3G4</accession>
<dbReference type="eggNOG" id="ENOG502S0NN">
    <property type="taxonomic scope" value="Eukaryota"/>
</dbReference>
<dbReference type="PANTHER" id="PTHR43798">
    <property type="entry name" value="MONOACYLGLYCEROL LIPASE"/>
    <property type="match status" value="1"/>
</dbReference>
<evidence type="ECO:0000313" key="5">
    <source>
        <dbReference type="Proteomes" id="UP000016922"/>
    </source>
</evidence>
<name>S3D3G4_GLAL2</name>
<dbReference type="Gene3D" id="3.40.50.1820">
    <property type="entry name" value="alpha/beta hydrolase"/>
    <property type="match status" value="1"/>
</dbReference>
<dbReference type="GO" id="GO:0016020">
    <property type="term" value="C:membrane"/>
    <property type="evidence" value="ECO:0007669"/>
    <property type="project" value="TreeGrafter"/>
</dbReference>
<keyword evidence="1 4" id="KW-0378">Hydrolase</keyword>
<dbReference type="Pfam" id="PF12697">
    <property type="entry name" value="Abhydrolase_6"/>
    <property type="match status" value="1"/>
</dbReference>
<dbReference type="InterPro" id="IPR000073">
    <property type="entry name" value="AB_hydrolase_1"/>
</dbReference>
<dbReference type="PANTHER" id="PTHR43798:SF31">
    <property type="entry name" value="AB HYDROLASE SUPERFAMILY PROTEIN YCLE"/>
    <property type="match status" value="1"/>
</dbReference>
<dbReference type="KEGG" id="glz:GLAREA_07428"/>
<dbReference type="AlphaFoldDB" id="S3D3G4"/>
<dbReference type="SUPFAM" id="SSF53474">
    <property type="entry name" value="alpha/beta-Hydrolases"/>
    <property type="match status" value="1"/>
</dbReference>
<dbReference type="OrthoDB" id="190201at2759"/>
<keyword evidence="2" id="KW-0732">Signal</keyword>
<reference evidence="4 5" key="1">
    <citation type="journal article" date="2013" name="BMC Genomics">
        <title>Genomics-driven discovery of the pneumocandin biosynthetic gene cluster in the fungus Glarea lozoyensis.</title>
        <authorList>
            <person name="Chen L."/>
            <person name="Yue Q."/>
            <person name="Zhang X."/>
            <person name="Xiang M."/>
            <person name="Wang C."/>
            <person name="Li S."/>
            <person name="Che Y."/>
            <person name="Ortiz-Lopez F.J."/>
            <person name="Bills G.F."/>
            <person name="Liu X."/>
            <person name="An Z."/>
        </authorList>
    </citation>
    <scope>NUCLEOTIDE SEQUENCE [LARGE SCALE GENOMIC DNA]</scope>
    <source>
        <strain evidence="5">ATCC 20868 / MF5171</strain>
    </source>
</reference>
<evidence type="ECO:0000256" key="2">
    <source>
        <dbReference type="SAM" id="SignalP"/>
    </source>
</evidence>
<dbReference type="Proteomes" id="UP000016922">
    <property type="component" value="Unassembled WGS sequence"/>
</dbReference>
<keyword evidence="5" id="KW-1185">Reference proteome</keyword>
<dbReference type="RefSeq" id="XP_008080307.1">
    <property type="nucleotide sequence ID" value="XM_008082116.1"/>
</dbReference>
<dbReference type="GeneID" id="19466481"/>
<protein>
    <submittedName>
        <fullName evidence="4">Alpha/beta-Hydrolase</fullName>
    </submittedName>
</protein>
<gene>
    <name evidence="4" type="ORF">GLAREA_07428</name>
</gene>
<feature type="signal peptide" evidence="2">
    <location>
        <begin position="1"/>
        <end position="22"/>
    </location>
</feature>
<dbReference type="InterPro" id="IPR029058">
    <property type="entry name" value="AB_hydrolase_fold"/>
</dbReference>
<dbReference type="OMA" id="FCGGDCL"/>